<dbReference type="Gene3D" id="3.40.630.190">
    <property type="entry name" value="LCP protein"/>
    <property type="match status" value="1"/>
</dbReference>
<evidence type="ECO:0000256" key="1">
    <source>
        <dbReference type="ARBA" id="ARBA00006068"/>
    </source>
</evidence>
<feature type="region of interest" description="Disordered" evidence="2">
    <location>
        <begin position="371"/>
        <end position="431"/>
    </location>
</feature>
<protein>
    <submittedName>
        <fullName evidence="5">Transcriptional attenuator, LytR family</fullName>
    </submittedName>
</protein>
<sequence length="431" mass="43926">MSETGEQQAAAEQQTPAEQKAAAEQAGVARHGRLPRRSAASTYLKLTASVVAVLAVSAASVAAYAAVDLIGSVKPGVSLANAGMLEGVPDIGAMDGGLNFLLVGSDKRPLDGSFGDPEEDDGILNDVNMLLHISQDHSHVEVVSFPRDMIVPVPECPDPVDPASGPLSAMSGVPLNSVLVHGGLGCVSLTIEQLTGTKIPVGGVVEFKGVAALSKAVGGVEVCLVDPIDDPDSGLHLAAGTHSISGYDALAFLRTRKAVGDGSDLARIASQQAFLASLARTVQSDGTLSDPVKLYSIAKAVLSNMELSKELQNPATLISIAKALQDTDLSKIAFIQYPTAEAGDGQHVVPTDSAEAINLALQEDRPVVLDPTANENSEFGTTAGPTAPAAEPAPAADPSDAPATSPPAETLPGDVTGITGDEVRCTTANEG</sequence>
<keyword evidence="3" id="KW-1133">Transmembrane helix</keyword>
<feature type="transmembrane region" description="Helical" evidence="3">
    <location>
        <begin position="43"/>
        <end position="67"/>
    </location>
</feature>
<dbReference type="PANTHER" id="PTHR33392">
    <property type="entry name" value="POLYISOPRENYL-TEICHOIC ACID--PEPTIDOGLYCAN TEICHOIC ACID TRANSFERASE TAGU"/>
    <property type="match status" value="1"/>
</dbReference>
<proteinExistence type="inferred from homology"/>
<dbReference type="EMBL" id="FSRJ01000003">
    <property type="protein sequence ID" value="SIO07592.1"/>
    <property type="molecule type" value="Genomic_DNA"/>
</dbReference>
<dbReference type="PANTHER" id="PTHR33392:SF6">
    <property type="entry name" value="POLYISOPRENYL-TEICHOIC ACID--PEPTIDOGLYCAN TEICHOIC ACID TRANSFERASE TAGU"/>
    <property type="match status" value="1"/>
</dbReference>
<evidence type="ECO:0000313" key="5">
    <source>
        <dbReference type="EMBL" id="SIO07592.1"/>
    </source>
</evidence>
<dbReference type="Proteomes" id="UP000184699">
    <property type="component" value="Unassembled WGS sequence"/>
</dbReference>
<dbReference type="RefSeq" id="WP_074260750.1">
    <property type="nucleotide sequence ID" value="NZ_FSRJ01000003.1"/>
</dbReference>
<evidence type="ECO:0000259" key="4">
    <source>
        <dbReference type="Pfam" id="PF03816"/>
    </source>
</evidence>
<organism evidence="5 6">
    <name type="scientific">Agromyces cerinus subsp. cerinus</name>
    <dbReference type="NCBI Taxonomy" id="232089"/>
    <lineage>
        <taxon>Bacteria</taxon>
        <taxon>Bacillati</taxon>
        <taxon>Actinomycetota</taxon>
        <taxon>Actinomycetes</taxon>
        <taxon>Micrococcales</taxon>
        <taxon>Microbacteriaceae</taxon>
        <taxon>Agromyces</taxon>
    </lineage>
</organism>
<keyword evidence="3" id="KW-0472">Membrane</keyword>
<dbReference type="STRING" id="232089.SAMN05443544_2626"/>
<reference evidence="6" key="1">
    <citation type="submission" date="2016-11" db="EMBL/GenBank/DDBJ databases">
        <authorList>
            <person name="Varghese N."/>
            <person name="Submissions S."/>
        </authorList>
    </citation>
    <scope>NUCLEOTIDE SEQUENCE [LARGE SCALE GENOMIC DNA]</scope>
    <source>
        <strain evidence="6">DSM 8595</strain>
    </source>
</reference>
<dbReference type="OrthoDB" id="9782542at2"/>
<feature type="domain" description="Cell envelope-related transcriptional attenuator" evidence="4">
    <location>
        <begin position="125"/>
        <end position="283"/>
    </location>
</feature>
<dbReference type="InterPro" id="IPR004474">
    <property type="entry name" value="LytR_CpsA_psr"/>
</dbReference>
<evidence type="ECO:0000256" key="2">
    <source>
        <dbReference type="SAM" id="MobiDB-lite"/>
    </source>
</evidence>
<name>A0A1N6GJL8_9MICO</name>
<feature type="region of interest" description="Disordered" evidence="2">
    <location>
        <begin position="1"/>
        <end position="32"/>
    </location>
</feature>
<accession>A0A1N6GJL8</accession>
<evidence type="ECO:0000313" key="6">
    <source>
        <dbReference type="Proteomes" id="UP000184699"/>
    </source>
</evidence>
<gene>
    <name evidence="5" type="ORF">SAMN05443544_2626</name>
</gene>
<dbReference type="Pfam" id="PF03816">
    <property type="entry name" value="LytR_cpsA_psr"/>
    <property type="match status" value="1"/>
</dbReference>
<comment type="similarity">
    <text evidence="1">Belongs to the LytR/CpsA/Psr (LCP) family.</text>
</comment>
<feature type="compositionally biased region" description="Low complexity" evidence="2">
    <location>
        <begin position="1"/>
        <end position="26"/>
    </location>
</feature>
<evidence type="ECO:0000256" key="3">
    <source>
        <dbReference type="SAM" id="Phobius"/>
    </source>
</evidence>
<keyword evidence="3" id="KW-0812">Transmembrane</keyword>
<dbReference type="InterPro" id="IPR050922">
    <property type="entry name" value="LytR/CpsA/Psr_CW_biosynth"/>
</dbReference>
<dbReference type="NCBIfam" id="TIGR00350">
    <property type="entry name" value="lytR_cpsA_psr"/>
    <property type="match status" value="1"/>
</dbReference>
<keyword evidence="6" id="KW-1185">Reference proteome</keyword>
<feature type="compositionally biased region" description="Low complexity" evidence="2">
    <location>
        <begin position="380"/>
        <end position="410"/>
    </location>
</feature>
<dbReference type="AlphaFoldDB" id="A0A1N6GJL8"/>